<organism evidence="2 3">
    <name type="scientific">Stephanodiscus triporus</name>
    <dbReference type="NCBI Taxonomy" id="2934178"/>
    <lineage>
        <taxon>Eukaryota</taxon>
        <taxon>Sar</taxon>
        <taxon>Stramenopiles</taxon>
        <taxon>Ochrophyta</taxon>
        <taxon>Bacillariophyta</taxon>
        <taxon>Coscinodiscophyceae</taxon>
        <taxon>Thalassiosirophycidae</taxon>
        <taxon>Stephanodiscales</taxon>
        <taxon>Stephanodiscaceae</taxon>
        <taxon>Stephanodiscus</taxon>
    </lineage>
</organism>
<evidence type="ECO:0000313" key="3">
    <source>
        <dbReference type="Proteomes" id="UP001530315"/>
    </source>
</evidence>
<evidence type="ECO:0000256" key="1">
    <source>
        <dbReference type="SAM" id="MobiDB-lite"/>
    </source>
</evidence>
<gene>
    <name evidence="2" type="ORF">ACHAW5_008818</name>
</gene>
<sequence length="192" mass="20894">MNGGGGVSPPTSSSSSYPTSYPSVADFYYEERTFATQLYITEERAMDDLEKELYVGIMEDTTGSIGVNITSPFITTACTILDQQLGSNTDGELILQVTYAMNYSTHYGYEVLEYPEYFRSYMNGGGDNATLDTFYDVIDVPDWDYISLVGPTVFRNFTPSPTYESISPSASPSSRASASSSGGVSSSASPWE</sequence>
<name>A0ABD3MYB3_9STRA</name>
<dbReference type="EMBL" id="JALLAZ020001669">
    <property type="protein sequence ID" value="KAL3768903.1"/>
    <property type="molecule type" value="Genomic_DNA"/>
</dbReference>
<keyword evidence="3" id="KW-1185">Reference proteome</keyword>
<proteinExistence type="predicted"/>
<comment type="caution">
    <text evidence="2">The sequence shown here is derived from an EMBL/GenBank/DDBJ whole genome shotgun (WGS) entry which is preliminary data.</text>
</comment>
<feature type="compositionally biased region" description="Low complexity" evidence="1">
    <location>
        <begin position="165"/>
        <end position="192"/>
    </location>
</feature>
<accession>A0ABD3MYB3</accession>
<dbReference type="AlphaFoldDB" id="A0ABD3MYB3"/>
<protein>
    <recommendedName>
        <fullName evidence="4">Subtilisin</fullName>
    </recommendedName>
</protein>
<evidence type="ECO:0008006" key="4">
    <source>
        <dbReference type="Google" id="ProtNLM"/>
    </source>
</evidence>
<reference evidence="2 3" key="1">
    <citation type="submission" date="2024-10" db="EMBL/GenBank/DDBJ databases">
        <title>Updated reference genomes for cyclostephanoid diatoms.</title>
        <authorList>
            <person name="Roberts W.R."/>
            <person name="Alverson A.J."/>
        </authorList>
    </citation>
    <scope>NUCLEOTIDE SEQUENCE [LARGE SCALE GENOMIC DNA]</scope>
    <source>
        <strain evidence="2 3">AJA276-08</strain>
    </source>
</reference>
<dbReference type="Proteomes" id="UP001530315">
    <property type="component" value="Unassembled WGS sequence"/>
</dbReference>
<feature type="region of interest" description="Disordered" evidence="1">
    <location>
        <begin position="162"/>
        <end position="192"/>
    </location>
</feature>
<evidence type="ECO:0000313" key="2">
    <source>
        <dbReference type="EMBL" id="KAL3768903.1"/>
    </source>
</evidence>